<evidence type="ECO:0000313" key="2">
    <source>
        <dbReference type="Proteomes" id="UP000255024"/>
    </source>
</evidence>
<accession>A0A378RUS2</accession>
<evidence type="ECO:0000313" key="1">
    <source>
        <dbReference type="EMBL" id="STZ70138.1"/>
    </source>
</evidence>
<dbReference type="AlphaFoldDB" id="A0A378RUS2"/>
<gene>
    <name evidence="1" type="ORF">NCTC11179_03671</name>
</gene>
<dbReference type="EMBL" id="UGQL01000002">
    <property type="protein sequence ID" value="STZ70138.1"/>
    <property type="molecule type" value="Genomic_DNA"/>
</dbReference>
<organism evidence="1 2">
    <name type="scientific">Myroides odoratus</name>
    <name type="common">Flavobacterium odoratum</name>
    <dbReference type="NCBI Taxonomy" id="256"/>
    <lineage>
        <taxon>Bacteria</taxon>
        <taxon>Pseudomonadati</taxon>
        <taxon>Bacteroidota</taxon>
        <taxon>Flavobacteriia</taxon>
        <taxon>Flavobacteriales</taxon>
        <taxon>Flavobacteriaceae</taxon>
        <taxon>Myroides</taxon>
    </lineage>
</organism>
<sequence>MKFQVVTGLEKLILMRKKCSFFIGLLLLLGGVFSGFKKYEVILLEQYKIVPTEELSYHLPEEKIVEEKKADEAAVIPFTGKTYIGFKQALGARESNGLYRIVNSFGYIGKYQFGRLALRSIGIFDSEEFLNDPQLQEKAFDALVAKNKWILRNEIKAFEGRRIDGIRITESGILAAAHLGGAGSVRKYLRSNGANSFSDGYGTSIKTYLKKFSGYDVSEIDPERDALVML</sequence>
<name>A0A378RUS2_MYROD</name>
<reference evidence="1 2" key="1">
    <citation type="submission" date="2018-06" db="EMBL/GenBank/DDBJ databases">
        <authorList>
            <consortium name="Pathogen Informatics"/>
            <person name="Doyle S."/>
        </authorList>
    </citation>
    <scope>NUCLEOTIDE SEQUENCE [LARGE SCALE GENOMIC DNA]</scope>
    <source>
        <strain evidence="1 2">NCTC11179</strain>
    </source>
</reference>
<evidence type="ECO:0008006" key="3">
    <source>
        <dbReference type="Google" id="ProtNLM"/>
    </source>
</evidence>
<dbReference type="OrthoDB" id="1143238at2"/>
<protein>
    <recommendedName>
        <fullName evidence="3">Peptidoglycan-binding protein LysM</fullName>
    </recommendedName>
</protein>
<keyword evidence="2" id="KW-1185">Reference proteome</keyword>
<dbReference type="Proteomes" id="UP000255024">
    <property type="component" value="Unassembled WGS sequence"/>
</dbReference>
<proteinExistence type="predicted"/>